<sequence>MKRSSFLLTALAALAFSYPSIAQDKDETPYDTKNFTGSLNTVQVETSGGSISVEGSQSSGVKVEMYVRGNNWPSNKLSKDEIDERLKEYEIKLGVENNTVVATAKRKRNDNWDWKRSINISFKVYTPKNFATDLHTSGGSIRLSNLVGSQNFGTSGGSLHLTGVEGLIKGRTSGGSIHLDHCRKDIDLSTSGGSIHAEDSDGNLDLRTSGGSVHLANLSGKVNARTSGGSVRGDGVKGELVAGTSGGSVRLSGISGSVEASTSGGGMDVEITKLGEYVRLSGGPGSVNVKLPLDQGIDLDLSGNRVDIPLSKFDGTVEKDRVRGRLNGGGVPVRISAGSGSVRVNRY</sequence>
<dbReference type="AlphaFoldDB" id="A0A3P1BG39"/>
<feature type="chain" id="PRO_5018314161" description="Adhesin domain-containing protein" evidence="1">
    <location>
        <begin position="23"/>
        <end position="347"/>
    </location>
</feature>
<dbReference type="PANTHER" id="PTHR34094">
    <property type="match status" value="1"/>
</dbReference>
<evidence type="ECO:0000256" key="1">
    <source>
        <dbReference type="SAM" id="SignalP"/>
    </source>
</evidence>
<dbReference type="RefSeq" id="WP_124878056.1">
    <property type="nucleotide sequence ID" value="NZ_RQJO01000011.1"/>
</dbReference>
<comment type="caution">
    <text evidence="2">The sequence shown here is derived from an EMBL/GenBank/DDBJ whole genome shotgun (WGS) entry which is preliminary data.</text>
</comment>
<dbReference type="OrthoDB" id="1523429at2"/>
<proteinExistence type="predicted"/>
<dbReference type="PANTHER" id="PTHR34094:SF1">
    <property type="entry name" value="PROTEIN FAM185A"/>
    <property type="match status" value="1"/>
</dbReference>
<protein>
    <recommendedName>
        <fullName evidence="4">Adhesin domain-containing protein</fullName>
    </recommendedName>
</protein>
<dbReference type="EMBL" id="RQJO01000011">
    <property type="protein sequence ID" value="RRB00025.1"/>
    <property type="molecule type" value="Genomic_DNA"/>
</dbReference>
<dbReference type="Proteomes" id="UP000271925">
    <property type="component" value="Unassembled WGS sequence"/>
</dbReference>
<keyword evidence="1" id="KW-0732">Signal</keyword>
<keyword evidence="3" id="KW-1185">Reference proteome</keyword>
<evidence type="ECO:0000313" key="3">
    <source>
        <dbReference type="Proteomes" id="UP000271925"/>
    </source>
</evidence>
<gene>
    <name evidence="2" type="ORF">EHT25_25715</name>
</gene>
<organism evidence="2 3">
    <name type="scientific">Larkinella rosea</name>
    <dbReference type="NCBI Taxonomy" id="2025312"/>
    <lineage>
        <taxon>Bacteria</taxon>
        <taxon>Pseudomonadati</taxon>
        <taxon>Bacteroidota</taxon>
        <taxon>Cytophagia</taxon>
        <taxon>Cytophagales</taxon>
        <taxon>Spirosomataceae</taxon>
        <taxon>Larkinella</taxon>
    </lineage>
</organism>
<evidence type="ECO:0008006" key="4">
    <source>
        <dbReference type="Google" id="ProtNLM"/>
    </source>
</evidence>
<evidence type="ECO:0000313" key="2">
    <source>
        <dbReference type="EMBL" id="RRB00025.1"/>
    </source>
</evidence>
<feature type="signal peptide" evidence="1">
    <location>
        <begin position="1"/>
        <end position="22"/>
    </location>
</feature>
<reference evidence="2 3" key="1">
    <citation type="submission" date="2018-11" db="EMBL/GenBank/DDBJ databases">
        <authorList>
            <person name="Zhou Z."/>
            <person name="Wang G."/>
        </authorList>
    </citation>
    <scope>NUCLEOTIDE SEQUENCE [LARGE SCALE GENOMIC DNA]</scope>
    <source>
        <strain evidence="2 3">KCTC52004</strain>
    </source>
</reference>
<accession>A0A3P1BG39</accession>
<name>A0A3P1BG39_9BACT</name>